<dbReference type="PANTHER" id="PTHR43433">
    <property type="entry name" value="HYDROLASE, ALPHA/BETA FOLD FAMILY PROTEIN"/>
    <property type="match status" value="1"/>
</dbReference>
<dbReference type="InterPro" id="IPR022742">
    <property type="entry name" value="Hydrolase_4"/>
</dbReference>
<feature type="domain" description="Serine aminopeptidase S33" evidence="1">
    <location>
        <begin position="27"/>
        <end position="134"/>
    </location>
</feature>
<dbReference type="InterPro" id="IPR029058">
    <property type="entry name" value="AB_hydrolase_fold"/>
</dbReference>
<dbReference type="PANTHER" id="PTHR43433:SF5">
    <property type="entry name" value="AB HYDROLASE-1 DOMAIN-CONTAINING PROTEIN"/>
    <property type="match status" value="1"/>
</dbReference>
<sequence>MSTPLRFDIEAGAETLAADRIDTGNGASCLLLHGAGTSHRARWLALRQALAAQGVGSVAIDFSGHGESSARTPNSLAKRLREAQAALAHLDGTAPRAVIGISMSGEIAVRLAADPRNHIGRLLTLVGAAYDPAAFELPFGPAFTAVLRTPGSWRASLAFDLITGFRGRLTLVRGAGDAVIPPGIADTLAERAGLAERVEVIDLPDTGHLLGEAWQNQPGFANRLSAIALRAVGA</sequence>
<dbReference type="InterPro" id="IPR050471">
    <property type="entry name" value="AB_hydrolase"/>
</dbReference>
<dbReference type="STRING" id="68895.RR42_m3102"/>
<dbReference type="SUPFAM" id="SSF53474">
    <property type="entry name" value="alpha/beta-Hydrolases"/>
    <property type="match status" value="1"/>
</dbReference>
<gene>
    <name evidence="2" type="ORF">RR42_m3102</name>
</gene>
<protein>
    <recommendedName>
        <fullName evidence="1">Serine aminopeptidase S33 domain-containing protein</fullName>
    </recommendedName>
</protein>
<dbReference type="RefSeq" id="WP_052494645.1">
    <property type="nucleotide sequence ID" value="NZ_CP010536.1"/>
</dbReference>
<reference evidence="2 3" key="1">
    <citation type="journal article" date="2015" name="Genome Announc.">
        <title>Complete Genome Sequence of Cupriavidus basilensis 4G11, Isolated from the Oak Ridge Field Research Center Site.</title>
        <authorList>
            <person name="Ray J."/>
            <person name="Waters R.J."/>
            <person name="Skerker J.M."/>
            <person name="Kuehl J.V."/>
            <person name="Price M.N."/>
            <person name="Huang J."/>
            <person name="Chakraborty R."/>
            <person name="Arkin A.P."/>
            <person name="Deutschbauer A."/>
        </authorList>
    </citation>
    <scope>NUCLEOTIDE SEQUENCE [LARGE SCALE GENOMIC DNA]</scope>
    <source>
        <strain evidence="2">4G11</strain>
    </source>
</reference>
<evidence type="ECO:0000313" key="2">
    <source>
        <dbReference type="EMBL" id="AJG20472.1"/>
    </source>
</evidence>
<name>A0A0C4Y502_9BURK</name>
<dbReference type="AlphaFoldDB" id="A0A0C4Y502"/>
<dbReference type="Proteomes" id="UP000031843">
    <property type="component" value="Chromosome main"/>
</dbReference>
<organism evidence="2 3">
    <name type="scientific">Cupriavidus basilensis</name>
    <dbReference type="NCBI Taxonomy" id="68895"/>
    <lineage>
        <taxon>Bacteria</taxon>
        <taxon>Pseudomonadati</taxon>
        <taxon>Pseudomonadota</taxon>
        <taxon>Betaproteobacteria</taxon>
        <taxon>Burkholderiales</taxon>
        <taxon>Burkholderiaceae</taxon>
        <taxon>Cupriavidus</taxon>
    </lineage>
</organism>
<evidence type="ECO:0000313" key="3">
    <source>
        <dbReference type="Proteomes" id="UP000031843"/>
    </source>
</evidence>
<dbReference type="Gene3D" id="3.40.50.1820">
    <property type="entry name" value="alpha/beta hydrolase"/>
    <property type="match status" value="1"/>
</dbReference>
<proteinExistence type="predicted"/>
<dbReference type="OrthoDB" id="6630285at2"/>
<dbReference type="KEGG" id="cbw:RR42_m3102"/>
<keyword evidence="3" id="KW-1185">Reference proteome</keyword>
<evidence type="ECO:0000259" key="1">
    <source>
        <dbReference type="Pfam" id="PF12146"/>
    </source>
</evidence>
<accession>A0A0C4Y502</accession>
<dbReference type="EMBL" id="CP010536">
    <property type="protein sequence ID" value="AJG20472.1"/>
    <property type="molecule type" value="Genomic_DNA"/>
</dbReference>
<dbReference type="Pfam" id="PF12146">
    <property type="entry name" value="Hydrolase_4"/>
    <property type="match status" value="1"/>
</dbReference>